<dbReference type="Proteomes" id="UP000184315">
    <property type="component" value="Unassembled WGS sequence"/>
</dbReference>
<dbReference type="PANTHER" id="PTHR33653">
    <property type="entry name" value="RIBONUCLEASE VAPC2"/>
    <property type="match status" value="1"/>
</dbReference>
<dbReference type="Gene3D" id="3.40.50.1010">
    <property type="entry name" value="5'-nuclease"/>
    <property type="match status" value="1"/>
</dbReference>
<evidence type="ECO:0000256" key="6">
    <source>
        <dbReference type="ARBA" id="ARBA00022842"/>
    </source>
</evidence>
<evidence type="ECO:0000256" key="1">
    <source>
        <dbReference type="ARBA" id="ARBA00001946"/>
    </source>
</evidence>
<evidence type="ECO:0000256" key="3">
    <source>
        <dbReference type="ARBA" id="ARBA00022722"/>
    </source>
</evidence>
<keyword evidence="4" id="KW-0479">Metal-binding</keyword>
<comment type="similarity">
    <text evidence="7">Belongs to the PINc/VapC protein family.</text>
</comment>
<gene>
    <name evidence="9" type="ORF">PL9214220004</name>
</gene>
<evidence type="ECO:0000256" key="5">
    <source>
        <dbReference type="ARBA" id="ARBA00022801"/>
    </source>
</evidence>
<feature type="domain" description="PIN" evidence="8">
    <location>
        <begin position="3"/>
        <end position="134"/>
    </location>
</feature>
<keyword evidence="10" id="KW-1185">Reference proteome</keyword>
<keyword evidence="2" id="KW-1277">Toxin-antitoxin system</keyword>
<evidence type="ECO:0000256" key="7">
    <source>
        <dbReference type="ARBA" id="ARBA00038093"/>
    </source>
</evidence>
<protein>
    <submittedName>
        <fullName evidence="9">Genome sequencing data, contig C324</fullName>
    </submittedName>
</protein>
<dbReference type="GO" id="GO:0046872">
    <property type="term" value="F:metal ion binding"/>
    <property type="evidence" value="ECO:0007669"/>
    <property type="project" value="UniProtKB-KW"/>
</dbReference>
<dbReference type="AlphaFoldDB" id="A0A1J1LCS2"/>
<evidence type="ECO:0000313" key="10">
    <source>
        <dbReference type="Proteomes" id="UP000184315"/>
    </source>
</evidence>
<accession>A0A1J1LCS2</accession>
<keyword evidence="6" id="KW-0460">Magnesium</keyword>
<sequence length="142" mass="16155">MKYLLDTDHISFLQRGSSLEYTRLTDQMSQHSPSDFALSVISFHEQILGAHDFINRAKTNTDTLRGYTLLLEILQGFANAPVLPFDPVAITIFEQMRSQQIRVSTMDLRIAAIAISRNLVLLTRNVRDFSKVPGLKTEDWTV</sequence>
<dbReference type="GO" id="GO:0016787">
    <property type="term" value="F:hydrolase activity"/>
    <property type="evidence" value="ECO:0007669"/>
    <property type="project" value="UniProtKB-KW"/>
</dbReference>
<dbReference type="SUPFAM" id="SSF88723">
    <property type="entry name" value="PIN domain-like"/>
    <property type="match status" value="1"/>
</dbReference>
<dbReference type="OrthoDB" id="574223at2"/>
<evidence type="ECO:0000256" key="2">
    <source>
        <dbReference type="ARBA" id="ARBA00022649"/>
    </source>
</evidence>
<evidence type="ECO:0000313" key="9">
    <source>
        <dbReference type="EMBL" id="CUR30373.1"/>
    </source>
</evidence>
<dbReference type="GO" id="GO:0004518">
    <property type="term" value="F:nuclease activity"/>
    <property type="evidence" value="ECO:0007669"/>
    <property type="project" value="UniProtKB-KW"/>
</dbReference>
<keyword evidence="3" id="KW-0540">Nuclease</keyword>
<dbReference type="InterPro" id="IPR002716">
    <property type="entry name" value="PIN_dom"/>
</dbReference>
<dbReference type="InterPro" id="IPR050556">
    <property type="entry name" value="Type_II_TA_system_RNase"/>
</dbReference>
<dbReference type="PANTHER" id="PTHR33653:SF1">
    <property type="entry name" value="RIBONUCLEASE VAPC2"/>
    <property type="match status" value="1"/>
</dbReference>
<dbReference type="RefSeq" id="WP_072717386.1">
    <property type="nucleotide sequence ID" value="NZ_LN889777.1"/>
</dbReference>
<name>A0A1J1LCS2_9CYAN</name>
<evidence type="ECO:0000256" key="4">
    <source>
        <dbReference type="ARBA" id="ARBA00022723"/>
    </source>
</evidence>
<proteinExistence type="inferred from homology"/>
<dbReference type="CDD" id="cd09881">
    <property type="entry name" value="PIN_VapC4-5_FitB-like"/>
    <property type="match status" value="1"/>
</dbReference>
<organism evidence="9 10">
    <name type="scientific">Planktothrix tepida PCC 9214</name>
    <dbReference type="NCBI Taxonomy" id="671072"/>
    <lineage>
        <taxon>Bacteria</taxon>
        <taxon>Bacillati</taxon>
        <taxon>Cyanobacteriota</taxon>
        <taxon>Cyanophyceae</taxon>
        <taxon>Oscillatoriophycideae</taxon>
        <taxon>Oscillatoriales</taxon>
        <taxon>Microcoleaceae</taxon>
        <taxon>Planktothrix</taxon>
    </lineage>
</organism>
<dbReference type="Pfam" id="PF01850">
    <property type="entry name" value="PIN"/>
    <property type="match status" value="1"/>
</dbReference>
<comment type="cofactor">
    <cofactor evidence="1">
        <name>Mg(2+)</name>
        <dbReference type="ChEBI" id="CHEBI:18420"/>
    </cofactor>
</comment>
<keyword evidence="5" id="KW-0378">Hydrolase</keyword>
<reference evidence="10" key="1">
    <citation type="submission" date="2015-10" db="EMBL/GenBank/DDBJ databases">
        <authorList>
            <person name="Regsiter A."/>
            <person name="william w."/>
        </authorList>
    </citation>
    <scope>NUCLEOTIDE SEQUENCE [LARGE SCALE GENOMIC DNA]</scope>
</reference>
<dbReference type="EMBL" id="CZDF01000125">
    <property type="protein sequence ID" value="CUR30373.1"/>
    <property type="molecule type" value="Genomic_DNA"/>
</dbReference>
<dbReference type="InterPro" id="IPR029060">
    <property type="entry name" value="PIN-like_dom_sf"/>
</dbReference>
<evidence type="ECO:0000259" key="8">
    <source>
        <dbReference type="Pfam" id="PF01850"/>
    </source>
</evidence>
<dbReference type="STRING" id="671072.PL9214220004"/>